<dbReference type="GO" id="GO:0008713">
    <property type="term" value="F:ADP-heptose-lipopolysaccharide heptosyltransferase activity"/>
    <property type="evidence" value="ECO:0007669"/>
    <property type="project" value="TreeGrafter"/>
</dbReference>
<dbReference type="EMBL" id="FOXQ01000013">
    <property type="protein sequence ID" value="SFQ46266.1"/>
    <property type="molecule type" value="Genomic_DNA"/>
</dbReference>
<evidence type="ECO:0000313" key="4">
    <source>
        <dbReference type="Proteomes" id="UP000199031"/>
    </source>
</evidence>
<dbReference type="Gene3D" id="3.40.50.2000">
    <property type="entry name" value="Glycogen Phosphorylase B"/>
    <property type="match status" value="2"/>
</dbReference>
<accession>A0A1I5YPZ1</accession>
<dbReference type="Proteomes" id="UP000199031">
    <property type="component" value="Unassembled WGS sequence"/>
</dbReference>
<dbReference type="AlphaFoldDB" id="A0A1I5YPZ1"/>
<keyword evidence="4" id="KW-1185">Reference proteome</keyword>
<dbReference type="SUPFAM" id="SSF53756">
    <property type="entry name" value="UDP-Glycosyltransferase/glycogen phosphorylase"/>
    <property type="match status" value="1"/>
</dbReference>
<dbReference type="RefSeq" id="WP_218148539.1">
    <property type="nucleotide sequence ID" value="NZ_FOXQ01000013.1"/>
</dbReference>
<dbReference type="InterPro" id="IPR002201">
    <property type="entry name" value="Glyco_trans_9"/>
</dbReference>
<dbReference type="CDD" id="cd03789">
    <property type="entry name" value="GT9_LPS_heptosyltransferase"/>
    <property type="match status" value="1"/>
</dbReference>
<organism evidence="3 4">
    <name type="scientific">Parafilimonas terrae</name>
    <dbReference type="NCBI Taxonomy" id="1465490"/>
    <lineage>
        <taxon>Bacteria</taxon>
        <taxon>Pseudomonadati</taxon>
        <taxon>Bacteroidota</taxon>
        <taxon>Chitinophagia</taxon>
        <taxon>Chitinophagales</taxon>
        <taxon>Chitinophagaceae</taxon>
        <taxon>Parafilimonas</taxon>
    </lineage>
</organism>
<dbReference type="STRING" id="1465490.SAMN05444277_11399"/>
<keyword evidence="1" id="KW-0328">Glycosyltransferase</keyword>
<dbReference type="Pfam" id="PF01075">
    <property type="entry name" value="Glyco_transf_9"/>
    <property type="match status" value="1"/>
</dbReference>
<dbReference type="PANTHER" id="PTHR30160">
    <property type="entry name" value="TETRAACYLDISACCHARIDE 4'-KINASE-RELATED"/>
    <property type="match status" value="1"/>
</dbReference>
<dbReference type="GO" id="GO:0005829">
    <property type="term" value="C:cytosol"/>
    <property type="evidence" value="ECO:0007669"/>
    <property type="project" value="TreeGrafter"/>
</dbReference>
<evidence type="ECO:0000256" key="1">
    <source>
        <dbReference type="ARBA" id="ARBA00022676"/>
    </source>
</evidence>
<proteinExistence type="predicted"/>
<dbReference type="PANTHER" id="PTHR30160:SF22">
    <property type="entry name" value="LIPOPOLYSACCHARIDE CORE BIOSYNTHESIS PROTEIN"/>
    <property type="match status" value="1"/>
</dbReference>
<gene>
    <name evidence="3" type="ORF">SAMN05444277_11399</name>
</gene>
<evidence type="ECO:0000313" key="3">
    <source>
        <dbReference type="EMBL" id="SFQ46266.1"/>
    </source>
</evidence>
<dbReference type="InterPro" id="IPR051199">
    <property type="entry name" value="LPS_LOS_Heptosyltrfase"/>
</dbReference>
<dbReference type="GO" id="GO:0009244">
    <property type="term" value="P:lipopolysaccharide core region biosynthetic process"/>
    <property type="evidence" value="ECO:0007669"/>
    <property type="project" value="TreeGrafter"/>
</dbReference>
<name>A0A1I5YPZ1_9BACT</name>
<keyword evidence="2 3" id="KW-0808">Transferase</keyword>
<protein>
    <submittedName>
        <fullName evidence="3">ADP-heptose:LPS heptosyltransferase</fullName>
    </submittedName>
</protein>
<sequence length="344" mass="38810">MNTPAHLLVMRFSAMGDVAMTVPVVKQLLQQHPELTITFVSDVKFRALFDDIPRLTFFGADIHGTYNGFTGLIKLFNQLKKIGNITAVADLHDVLRSKFLSFLFKASGKKVEVINKGRKEKKELTRKHNKILRPLRTSFQRYADVFDALGYPVNLSNKQQRIKLDVSNSIEQLLINSHQTKIGLAPFGKHKEKTYPIEEMEKVIAALSAGNNTIFLFGGGSERMQFETWQKKYPNVINMAGRLSFKEELILISHLDLMVSMDSGNMHLASLYGVPVVSIWGATHPFAGFYGFGQDPSNAVQADLYCRPCSVFGNKTCYRGDWACMNMIAPQWIINKVDDIIKID</sequence>
<reference evidence="3 4" key="1">
    <citation type="submission" date="2016-10" db="EMBL/GenBank/DDBJ databases">
        <authorList>
            <person name="de Groot N.N."/>
        </authorList>
    </citation>
    <scope>NUCLEOTIDE SEQUENCE [LARGE SCALE GENOMIC DNA]</scope>
    <source>
        <strain evidence="3 4">DSM 28286</strain>
    </source>
</reference>
<evidence type="ECO:0000256" key="2">
    <source>
        <dbReference type="ARBA" id="ARBA00022679"/>
    </source>
</evidence>